<evidence type="ECO:0000313" key="6">
    <source>
        <dbReference type="Proteomes" id="UP000533598"/>
    </source>
</evidence>
<protein>
    <recommendedName>
        <fullName evidence="1">Beta-lactamase</fullName>
    </recommendedName>
    <alternativeName>
        <fullName evidence="2">Penicillinase</fullName>
    </alternativeName>
</protein>
<evidence type="ECO:0000313" key="5">
    <source>
        <dbReference type="EMBL" id="MBB4676626.1"/>
    </source>
</evidence>
<evidence type="ECO:0000256" key="1">
    <source>
        <dbReference type="ARBA" id="ARBA00018879"/>
    </source>
</evidence>
<feature type="domain" description="Beta-lactamase class A catalytic" evidence="4">
    <location>
        <begin position="129"/>
        <end position="193"/>
    </location>
</feature>
<evidence type="ECO:0000256" key="3">
    <source>
        <dbReference type="SAM" id="SignalP"/>
    </source>
</evidence>
<dbReference type="PROSITE" id="PS51318">
    <property type="entry name" value="TAT"/>
    <property type="match status" value="1"/>
</dbReference>
<dbReference type="InterPro" id="IPR000871">
    <property type="entry name" value="Beta-lactam_class-A"/>
</dbReference>
<evidence type="ECO:0000256" key="2">
    <source>
        <dbReference type="ARBA" id="ARBA00030171"/>
    </source>
</evidence>
<dbReference type="GO" id="GO:0030655">
    <property type="term" value="P:beta-lactam antibiotic catabolic process"/>
    <property type="evidence" value="ECO:0007669"/>
    <property type="project" value="InterPro"/>
</dbReference>
<dbReference type="Proteomes" id="UP000533598">
    <property type="component" value="Unassembled WGS sequence"/>
</dbReference>
<dbReference type="EMBL" id="JACHMH010000001">
    <property type="protein sequence ID" value="MBB4676626.1"/>
    <property type="molecule type" value="Genomic_DNA"/>
</dbReference>
<gene>
    <name evidence="5" type="ORF">HNR67_002744</name>
</gene>
<dbReference type="RefSeq" id="WP_185002431.1">
    <property type="nucleotide sequence ID" value="NZ_BAAAUI010000079.1"/>
</dbReference>
<dbReference type="InterPro" id="IPR045155">
    <property type="entry name" value="Beta-lactam_cat"/>
</dbReference>
<dbReference type="Pfam" id="PF13354">
    <property type="entry name" value="Beta-lactamase2"/>
    <property type="match status" value="1"/>
</dbReference>
<dbReference type="GO" id="GO:0046677">
    <property type="term" value="P:response to antibiotic"/>
    <property type="evidence" value="ECO:0007669"/>
    <property type="project" value="InterPro"/>
</dbReference>
<dbReference type="PANTHER" id="PTHR35333:SF3">
    <property type="entry name" value="BETA-LACTAMASE-TYPE TRANSPEPTIDASE FOLD CONTAINING PROTEIN"/>
    <property type="match status" value="1"/>
</dbReference>
<feature type="chain" id="PRO_5030618956" description="Beta-lactamase" evidence="3">
    <location>
        <begin position="28"/>
        <end position="366"/>
    </location>
</feature>
<organism evidence="5 6">
    <name type="scientific">Crossiella cryophila</name>
    <dbReference type="NCBI Taxonomy" id="43355"/>
    <lineage>
        <taxon>Bacteria</taxon>
        <taxon>Bacillati</taxon>
        <taxon>Actinomycetota</taxon>
        <taxon>Actinomycetes</taxon>
        <taxon>Pseudonocardiales</taxon>
        <taxon>Pseudonocardiaceae</taxon>
        <taxon>Crossiella</taxon>
    </lineage>
</organism>
<keyword evidence="6" id="KW-1185">Reference proteome</keyword>
<keyword evidence="3" id="KW-0732">Signal</keyword>
<dbReference type="GO" id="GO:0008800">
    <property type="term" value="F:beta-lactamase activity"/>
    <property type="evidence" value="ECO:0007669"/>
    <property type="project" value="InterPro"/>
</dbReference>
<comment type="caution">
    <text evidence="5">The sequence shown here is derived from an EMBL/GenBank/DDBJ whole genome shotgun (WGS) entry which is preliminary data.</text>
</comment>
<proteinExistence type="predicted"/>
<sequence length="366" mass="39057">MLSRRRLLTAGALTAGSALLLPGLANAAAGTPATSDFTTRDGWLAWFAAHRDQVGVFADNGAQACLAHRAQVSQPLASAVKPVHLAAYTLSGLAPDTKVTVGEWERFYLPHTDGGAHEQSQRLLGIEADPATKLARNPAQQVTLDQIAGTMIYFSDNAATDYLRHRLGAAALRRAAQRGGWTGLDSRSKLADFLYLLMPEEVRPGVPRLPMGARLEQRFLTEPAFRDRARARVVSGPPPSWDAQVAWARTSGGASAATLAGFHRAAATGRFPEATRRHLEHTLAGSLPPGVAGIGWKGGSLAGVLALAGYTRWQDGRVGSTALLLQELSEADWDGMNAEGSLFFQVFLDLALDPAWQGRVARALRG</sequence>
<evidence type="ECO:0000259" key="4">
    <source>
        <dbReference type="Pfam" id="PF13354"/>
    </source>
</evidence>
<dbReference type="AlphaFoldDB" id="A0A7W7FS19"/>
<reference evidence="5 6" key="1">
    <citation type="submission" date="2020-08" db="EMBL/GenBank/DDBJ databases">
        <title>Sequencing the genomes of 1000 actinobacteria strains.</title>
        <authorList>
            <person name="Klenk H.-P."/>
        </authorList>
    </citation>
    <scope>NUCLEOTIDE SEQUENCE [LARGE SCALE GENOMIC DNA]</scope>
    <source>
        <strain evidence="5 6">DSM 44230</strain>
    </source>
</reference>
<dbReference type="InterPro" id="IPR012338">
    <property type="entry name" value="Beta-lactam/transpept-like"/>
</dbReference>
<dbReference type="PANTHER" id="PTHR35333">
    <property type="entry name" value="BETA-LACTAMASE"/>
    <property type="match status" value="1"/>
</dbReference>
<name>A0A7W7FS19_9PSEU</name>
<dbReference type="InterPro" id="IPR006311">
    <property type="entry name" value="TAT_signal"/>
</dbReference>
<feature type="signal peptide" evidence="3">
    <location>
        <begin position="1"/>
        <end position="27"/>
    </location>
</feature>
<dbReference type="SUPFAM" id="SSF56601">
    <property type="entry name" value="beta-lactamase/transpeptidase-like"/>
    <property type="match status" value="1"/>
</dbReference>
<dbReference type="Gene3D" id="3.40.710.10">
    <property type="entry name" value="DD-peptidase/beta-lactamase superfamily"/>
    <property type="match status" value="1"/>
</dbReference>
<accession>A0A7W7FS19</accession>